<feature type="signal peptide" evidence="1">
    <location>
        <begin position="1"/>
        <end position="20"/>
    </location>
</feature>
<organism evidence="3 4">
    <name type="scientific">Chondromyces crocatus</name>
    <dbReference type="NCBI Taxonomy" id="52"/>
    <lineage>
        <taxon>Bacteria</taxon>
        <taxon>Pseudomonadati</taxon>
        <taxon>Myxococcota</taxon>
        <taxon>Polyangia</taxon>
        <taxon>Polyangiales</taxon>
        <taxon>Polyangiaceae</taxon>
        <taxon>Chondromyces</taxon>
    </lineage>
</organism>
<protein>
    <recommendedName>
        <fullName evidence="2">Sulfatase-modifying factor enzyme-like domain-containing protein</fullName>
    </recommendedName>
</protein>
<evidence type="ECO:0000259" key="2">
    <source>
        <dbReference type="Pfam" id="PF03781"/>
    </source>
</evidence>
<dbReference type="InterPro" id="IPR005532">
    <property type="entry name" value="SUMF_dom"/>
</dbReference>
<sequence length="560" mass="57235">MRARLPLALVLLAPIAWVMGACSTGDLVFDRLDPGPDSEVEDCSNGRDDDGDGLADCEDPDCAESSCHGSAPDGWIGPFALYDGDPSAAPSCAPPFSVPVLHAHAELQRDAAICSICTCSPPTDAHCALNYVNTFAAPGCTSASASMSQSGTACQSVGNTPVQSLRMQSPTVQGTCTGGLPQNARLNPASWTRTVVGCALPGTGGAGCGAGEVCTPPLPPPFTGMCIAHPGKVACDGAAFRARRVVHAGMEDGRWCSGCTCSLSTPAGCSGVLRGYRDATCSGAVELVTSSSSTCVDGQPTHLQWTPNAVTDASCNVGGGDARGCAWATDPITLCCEGEAARCPVDMVEVPHPGGRSYCIDATEVTNAAYAQFLTASPSPSGQSSVCSWNQSYEPASGWPGPPDHPVVSVDWCDAHAYCAWAGKRLCGQISGGSVPFDGTAESSESQWYMACSRGGERVYPYGAVQNASACHGGSFMVPYSVPAGSSPCCEGGYDGLFDMAGNVAEWEDACGGSEDSPSCRVRGSAALGIPGDCGQVTAQPPSFTSNRIGFRCCSGDDTP</sequence>
<keyword evidence="1" id="KW-0732">Signal</keyword>
<dbReference type="Gene3D" id="3.90.1580.10">
    <property type="entry name" value="paralog of FGE (formylglycine-generating enzyme)"/>
    <property type="match status" value="1"/>
</dbReference>
<accession>A0A0K1EKY4</accession>
<dbReference type="SUPFAM" id="SSF56436">
    <property type="entry name" value="C-type lectin-like"/>
    <property type="match status" value="1"/>
</dbReference>
<dbReference type="Proteomes" id="UP000067626">
    <property type="component" value="Chromosome"/>
</dbReference>
<dbReference type="PANTHER" id="PTHR23150">
    <property type="entry name" value="SULFATASE MODIFYING FACTOR 1, 2"/>
    <property type="match status" value="1"/>
</dbReference>
<evidence type="ECO:0000256" key="1">
    <source>
        <dbReference type="SAM" id="SignalP"/>
    </source>
</evidence>
<dbReference type="GO" id="GO:0120147">
    <property type="term" value="F:formylglycine-generating oxidase activity"/>
    <property type="evidence" value="ECO:0007669"/>
    <property type="project" value="TreeGrafter"/>
</dbReference>
<dbReference type="PROSITE" id="PS51257">
    <property type="entry name" value="PROKAR_LIPOPROTEIN"/>
    <property type="match status" value="1"/>
</dbReference>
<keyword evidence="4" id="KW-1185">Reference proteome</keyword>
<evidence type="ECO:0000313" key="4">
    <source>
        <dbReference type="Proteomes" id="UP000067626"/>
    </source>
</evidence>
<dbReference type="InterPro" id="IPR042095">
    <property type="entry name" value="SUMF_sf"/>
</dbReference>
<feature type="chain" id="PRO_5005459593" description="Sulfatase-modifying factor enzyme-like domain-containing protein" evidence="1">
    <location>
        <begin position="21"/>
        <end position="560"/>
    </location>
</feature>
<proteinExistence type="predicted"/>
<dbReference type="InterPro" id="IPR051043">
    <property type="entry name" value="Sulfatase_Mod_Factor_Kinase"/>
</dbReference>
<name>A0A0K1EKY4_CHOCO</name>
<dbReference type="InterPro" id="IPR016187">
    <property type="entry name" value="CTDL_fold"/>
</dbReference>
<dbReference type="STRING" id="52.CMC5_054500"/>
<evidence type="ECO:0000313" key="3">
    <source>
        <dbReference type="EMBL" id="AKT41283.1"/>
    </source>
</evidence>
<feature type="domain" description="Sulfatase-modifying factor enzyme-like" evidence="2">
    <location>
        <begin position="356"/>
        <end position="512"/>
    </location>
</feature>
<dbReference type="PANTHER" id="PTHR23150:SF19">
    <property type="entry name" value="FORMYLGLYCINE-GENERATING ENZYME"/>
    <property type="match status" value="1"/>
</dbReference>
<dbReference type="KEGG" id="ccro:CMC5_054500"/>
<reference evidence="3 4" key="1">
    <citation type="submission" date="2015-07" db="EMBL/GenBank/DDBJ databases">
        <title>Genome analysis of myxobacterium Chondromyces crocatus Cm c5 reveals a high potential for natural compound synthesis and the genetic basis for the loss of fruiting body formation.</title>
        <authorList>
            <person name="Zaburannyi N."/>
            <person name="Bunk B."/>
            <person name="Maier J."/>
            <person name="Overmann J."/>
            <person name="Mueller R."/>
        </authorList>
    </citation>
    <scope>NUCLEOTIDE SEQUENCE [LARGE SCALE GENOMIC DNA]</scope>
    <source>
        <strain evidence="3 4">Cm c5</strain>
    </source>
</reference>
<gene>
    <name evidence="3" type="ORF">CMC5_054500</name>
</gene>
<dbReference type="AlphaFoldDB" id="A0A0K1EKY4"/>
<dbReference type="EMBL" id="CP012159">
    <property type="protein sequence ID" value="AKT41283.1"/>
    <property type="molecule type" value="Genomic_DNA"/>
</dbReference>
<dbReference type="Pfam" id="PF03781">
    <property type="entry name" value="FGE-sulfatase"/>
    <property type="match status" value="1"/>
</dbReference>